<feature type="transmembrane region" description="Helical" evidence="6">
    <location>
        <begin position="307"/>
        <end position="325"/>
    </location>
</feature>
<name>A0A1M4V5R0_9CLOT</name>
<dbReference type="RefSeq" id="WP_072849742.1">
    <property type="nucleotide sequence ID" value="NZ_FQVI01000003.1"/>
</dbReference>
<dbReference type="STRING" id="1122155.SAMN02745158_01136"/>
<dbReference type="PANTHER" id="PTHR21716">
    <property type="entry name" value="TRANSMEMBRANE PROTEIN"/>
    <property type="match status" value="1"/>
</dbReference>
<sequence>MNVTVKKYIKSILAFLFTVVGIVLGIIIGIKFLRFFMPFVIGWIIALIANPLVRFAESRMKIVRKYTSMLIIIVVLGLIVGAVYLAGSKVVEETAKLVEQAPDIYQSFSQDYKEVEKNLDRFILELPQGVQDSILDMQENIGAKIGEFASGFSQWTVAYAGDIAKHLPNVLIGIIFTILSAYFFIADRDKILEFGRDNTPMFIQRKWKVLADNFRGVIGGYFKAQFKIMAIIWIVLVVGFMFMRVKFAIFIAFLVAFLDMLPFFGTGTALIPWALFRILSGDMKMAVELTILYLFTQLLRRILEPKLVGDSIGIDPLATLVFMYAGYKLAGVLGMILAVPIGAIIINFYKMGVFDNMMRGCKEALEDFVQWLWPEQKKK</sequence>
<evidence type="ECO:0000256" key="2">
    <source>
        <dbReference type="ARBA" id="ARBA00009773"/>
    </source>
</evidence>
<feature type="transmembrane region" description="Helical" evidence="6">
    <location>
        <begin position="270"/>
        <end position="295"/>
    </location>
</feature>
<dbReference type="GO" id="GO:0055085">
    <property type="term" value="P:transmembrane transport"/>
    <property type="evidence" value="ECO:0007669"/>
    <property type="project" value="TreeGrafter"/>
</dbReference>
<organism evidence="7 8">
    <name type="scientific">Lactonifactor longoviformis DSM 17459</name>
    <dbReference type="NCBI Taxonomy" id="1122155"/>
    <lineage>
        <taxon>Bacteria</taxon>
        <taxon>Bacillati</taxon>
        <taxon>Bacillota</taxon>
        <taxon>Clostridia</taxon>
        <taxon>Eubacteriales</taxon>
        <taxon>Clostridiaceae</taxon>
        <taxon>Lactonifactor</taxon>
    </lineage>
</organism>
<dbReference type="InterPro" id="IPR002549">
    <property type="entry name" value="AI-2E-like"/>
</dbReference>
<dbReference type="EMBL" id="FQVI01000003">
    <property type="protein sequence ID" value="SHE64208.1"/>
    <property type="molecule type" value="Genomic_DNA"/>
</dbReference>
<feature type="transmembrane region" description="Helical" evidence="6">
    <location>
        <begin position="167"/>
        <end position="186"/>
    </location>
</feature>
<keyword evidence="8" id="KW-1185">Reference proteome</keyword>
<evidence type="ECO:0000256" key="6">
    <source>
        <dbReference type="SAM" id="Phobius"/>
    </source>
</evidence>
<proteinExistence type="inferred from homology"/>
<feature type="transmembrane region" description="Helical" evidence="6">
    <location>
        <begin position="12"/>
        <end position="30"/>
    </location>
</feature>
<feature type="transmembrane region" description="Helical" evidence="6">
    <location>
        <begin position="230"/>
        <end position="258"/>
    </location>
</feature>
<comment type="subcellular location">
    <subcellularLocation>
        <location evidence="1">Membrane</location>
        <topology evidence="1">Multi-pass membrane protein</topology>
    </subcellularLocation>
</comment>
<feature type="transmembrane region" description="Helical" evidence="6">
    <location>
        <begin position="68"/>
        <end position="87"/>
    </location>
</feature>
<dbReference type="OrthoDB" id="9774361at2"/>
<evidence type="ECO:0000313" key="8">
    <source>
        <dbReference type="Proteomes" id="UP000184245"/>
    </source>
</evidence>
<dbReference type="NCBIfam" id="TIGR02872">
    <property type="entry name" value="spore_ytvI"/>
    <property type="match status" value="1"/>
</dbReference>
<dbReference type="GO" id="GO:0016020">
    <property type="term" value="C:membrane"/>
    <property type="evidence" value="ECO:0007669"/>
    <property type="project" value="UniProtKB-SubCell"/>
</dbReference>
<feature type="transmembrane region" description="Helical" evidence="6">
    <location>
        <begin position="36"/>
        <end position="56"/>
    </location>
</feature>
<dbReference type="Proteomes" id="UP000184245">
    <property type="component" value="Unassembled WGS sequence"/>
</dbReference>
<evidence type="ECO:0000256" key="3">
    <source>
        <dbReference type="ARBA" id="ARBA00022692"/>
    </source>
</evidence>
<keyword evidence="4 6" id="KW-1133">Transmembrane helix</keyword>
<reference evidence="7 8" key="1">
    <citation type="submission" date="2016-11" db="EMBL/GenBank/DDBJ databases">
        <authorList>
            <person name="Jaros S."/>
            <person name="Januszkiewicz K."/>
            <person name="Wedrychowicz H."/>
        </authorList>
    </citation>
    <scope>NUCLEOTIDE SEQUENCE [LARGE SCALE GENOMIC DNA]</scope>
    <source>
        <strain evidence="7 8">DSM 17459</strain>
    </source>
</reference>
<feature type="transmembrane region" description="Helical" evidence="6">
    <location>
        <begin position="331"/>
        <end position="349"/>
    </location>
</feature>
<dbReference type="PANTHER" id="PTHR21716:SF68">
    <property type="entry name" value="TRANSPORT PROTEIN YTVI-RELATED"/>
    <property type="match status" value="1"/>
</dbReference>
<evidence type="ECO:0000313" key="7">
    <source>
        <dbReference type="EMBL" id="SHE64208.1"/>
    </source>
</evidence>
<dbReference type="Pfam" id="PF01594">
    <property type="entry name" value="AI-2E_transport"/>
    <property type="match status" value="1"/>
</dbReference>
<keyword evidence="3 6" id="KW-0812">Transmembrane</keyword>
<keyword evidence="5 6" id="KW-0472">Membrane</keyword>
<dbReference type="InterPro" id="IPR014227">
    <property type="entry name" value="YtvI-like"/>
</dbReference>
<evidence type="ECO:0000256" key="4">
    <source>
        <dbReference type="ARBA" id="ARBA00022989"/>
    </source>
</evidence>
<comment type="similarity">
    <text evidence="2">Belongs to the autoinducer-2 exporter (AI-2E) (TC 2.A.86) family.</text>
</comment>
<accession>A0A1M4V5R0</accession>
<evidence type="ECO:0000256" key="5">
    <source>
        <dbReference type="ARBA" id="ARBA00023136"/>
    </source>
</evidence>
<evidence type="ECO:0000256" key="1">
    <source>
        <dbReference type="ARBA" id="ARBA00004141"/>
    </source>
</evidence>
<gene>
    <name evidence="7" type="ORF">SAMN02745158_01136</name>
</gene>
<dbReference type="AlphaFoldDB" id="A0A1M4V5R0"/>
<protein>
    <submittedName>
        <fullName evidence="7">Sporulation integral membrane protein YtvI</fullName>
    </submittedName>
</protein>